<evidence type="ECO:0008006" key="4">
    <source>
        <dbReference type="Google" id="ProtNLM"/>
    </source>
</evidence>
<feature type="chain" id="PRO_5002666870" description="Outer membrane protein beta-barrel domain-containing protein" evidence="1">
    <location>
        <begin position="21"/>
        <end position="148"/>
    </location>
</feature>
<name>A4C299_9FLAO</name>
<protein>
    <recommendedName>
        <fullName evidence="4">Outer membrane protein beta-barrel domain-containing protein</fullName>
    </recommendedName>
</protein>
<dbReference type="OrthoDB" id="978645at2"/>
<dbReference type="RefSeq" id="WP_004568780.1">
    <property type="nucleotide sequence ID" value="NZ_CH724148.1"/>
</dbReference>
<evidence type="ECO:0000313" key="2">
    <source>
        <dbReference type="EMBL" id="EAR11700.1"/>
    </source>
</evidence>
<dbReference type="Proteomes" id="UP000003053">
    <property type="component" value="Unassembled WGS sequence"/>
</dbReference>
<dbReference type="HOGENOM" id="CLU_133768_1_0_10"/>
<sequence length="148" mass="16780">MTKIFLAFALFLATILSANAQEISDNVIGLRLTNNNSFNSEISYQRKLKEHTRLEINLSTRDGFRDLKLVGLHEWVWSLEENFNWYAGFGSGIYEASGTSIFASGIIGVEYQFKIPLLLSLDFRPEVRLIGNVDNVNSNLGLSIRYQL</sequence>
<proteinExistence type="predicted"/>
<dbReference type="EMBL" id="AAOG01000004">
    <property type="protein sequence ID" value="EAR11700.1"/>
    <property type="molecule type" value="Genomic_DNA"/>
</dbReference>
<dbReference type="AlphaFoldDB" id="A4C299"/>
<feature type="signal peptide" evidence="1">
    <location>
        <begin position="1"/>
        <end position="20"/>
    </location>
</feature>
<gene>
    <name evidence="2" type="ORF">PI23P_00810</name>
</gene>
<evidence type="ECO:0000256" key="1">
    <source>
        <dbReference type="SAM" id="SignalP"/>
    </source>
</evidence>
<dbReference type="eggNOG" id="COG3637">
    <property type="taxonomic scope" value="Bacteria"/>
</dbReference>
<keyword evidence="1" id="KW-0732">Signal</keyword>
<dbReference type="STRING" id="313594.PI23P_00810"/>
<evidence type="ECO:0000313" key="3">
    <source>
        <dbReference type="Proteomes" id="UP000003053"/>
    </source>
</evidence>
<keyword evidence="3" id="KW-1185">Reference proteome</keyword>
<accession>A4C299</accession>
<reference evidence="2 3" key="1">
    <citation type="submission" date="2006-02" db="EMBL/GenBank/DDBJ databases">
        <authorList>
            <person name="Murray A."/>
            <person name="Staley J."/>
            <person name="Ferriera S."/>
            <person name="Johnson J."/>
            <person name="Kravitz S."/>
            <person name="Halpern A."/>
            <person name="Remington K."/>
            <person name="Beeson K."/>
            <person name="Tran B."/>
            <person name="Rogers Y.-H."/>
            <person name="Friedman R."/>
            <person name="Venter J.C."/>
        </authorList>
    </citation>
    <scope>NUCLEOTIDE SEQUENCE [LARGE SCALE GENOMIC DNA]</scope>
    <source>
        <strain evidence="2 3">23-P</strain>
    </source>
</reference>
<comment type="caution">
    <text evidence="2">The sequence shown here is derived from an EMBL/GenBank/DDBJ whole genome shotgun (WGS) entry which is preliminary data.</text>
</comment>
<organism evidence="2 3">
    <name type="scientific">Polaribacter irgensii 23-P</name>
    <dbReference type="NCBI Taxonomy" id="313594"/>
    <lineage>
        <taxon>Bacteria</taxon>
        <taxon>Pseudomonadati</taxon>
        <taxon>Bacteroidota</taxon>
        <taxon>Flavobacteriia</taxon>
        <taxon>Flavobacteriales</taxon>
        <taxon>Flavobacteriaceae</taxon>
    </lineage>
</organism>